<dbReference type="Gene3D" id="1.10.30.10">
    <property type="entry name" value="High mobility group box domain"/>
    <property type="match status" value="1"/>
</dbReference>
<accession>A0AAD5QDD4</accession>
<dbReference type="Proteomes" id="UP001209570">
    <property type="component" value="Unassembled WGS sequence"/>
</dbReference>
<reference evidence="4" key="1">
    <citation type="submission" date="2021-12" db="EMBL/GenBank/DDBJ databases">
        <title>Prjna785345.</title>
        <authorList>
            <person name="Rujirawat T."/>
            <person name="Krajaejun T."/>
        </authorList>
    </citation>
    <scope>NUCLEOTIDE SEQUENCE</scope>
    <source>
        <strain evidence="4">Pi057C3</strain>
    </source>
</reference>
<dbReference type="InterPro" id="IPR036910">
    <property type="entry name" value="HMG_box_dom_sf"/>
</dbReference>
<keyword evidence="1" id="KW-0238">DNA-binding</keyword>
<proteinExistence type="predicted"/>
<keyword evidence="5" id="KW-1185">Reference proteome</keyword>
<dbReference type="GO" id="GO:0006338">
    <property type="term" value="P:chromatin remodeling"/>
    <property type="evidence" value="ECO:0007669"/>
    <property type="project" value="InterPro"/>
</dbReference>
<dbReference type="GO" id="GO:0000228">
    <property type="term" value="C:nuclear chromosome"/>
    <property type="evidence" value="ECO:0007669"/>
    <property type="project" value="InterPro"/>
</dbReference>
<evidence type="ECO:0000313" key="4">
    <source>
        <dbReference type="EMBL" id="KAJ0410348.1"/>
    </source>
</evidence>
<evidence type="ECO:0000256" key="2">
    <source>
        <dbReference type="SAM" id="MobiDB-lite"/>
    </source>
</evidence>
<keyword evidence="1" id="KW-0539">Nucleus</keyword>
<evidence type="ECO:0000256" key="1">
    <source>
        <dbReference type="PROSITE-ProRule" id="PRU00267"/>
    </source>
</evidence>
<dbReference type="CDD" id="cd00084">
    <property type="entry name" value="HMG-box_SF"/>
    <property type="match status" value="1"/>
</dbReference>
<dbReference type="SMART" id="SM00398">
    <property type="entry name" value="HMG"/>
    <property type="match status" value="1"/>
</dbReference>
<dbReference type="GO" id="GO:0003677">
    <property type="term" value="F:DNA binding"/>
    <property type="evidence" value="ECO:0007669"/>
    <property type="project" value="UniProtKB-UniRule"/>
</dbReference>
<organism evidence="4 5">
    <name type="scientific">Pythium insidiosum</name>
    <name type="common">Pythiosis disease agent</name>
    <dbReference type="NCBI Taxonomy" id="114742"/>
    <lineage>
        <taxon>Eukaryota</taxon>
        <taxon>Sar</taxon>
        <taxon>Stramenopiles</taxon>
        <taxon>Oomycota</taxon>
        <taxon>Peronosporomycetes</taxon>
        <taxon>Pythiales</taxon>
        <taxon>Pythiaceae</taxon>
        <taxon>Pythium</taxon>
    </lineage>
</organism>
<gene>
    <name evidence="4" type="ORF">P43SY_002680</name>
</gene>
<sequence length="336" mass="38626">MSHVADRLARLLESRALSSEQVAAQLGWPHEELQRFVAPENRQSMIAVRWSPSPEMESAVEKLLVRHQLETAAAHVKRSLRRVTVASSSATLRHAHSMAHHDNRTLEWSATGGSSHRKRKRKTFVKPLPEFTRPRRPATSVDTLCPVRIDVDVDGVHFQDTLLINSADSTATAESIAAQIARDERLTDSVQETKGPRPINPFIMYCQIQKDVFMKSKLRRSAAESRKIMGDMWRKMTDEEKEHYAKLTEVENEKRRREHVFDMRDRAIAEWEEDEARRLGMIGSSSYETTTEHVRGVLLANYINERHEVDMNRPTQDIEAEADDENGEHEEDEDDQ</sequence>
<dbReference type="InterPro" id="IPR009071">
    <property type="entry name" value="HMG_box_dom"/>
</dbReference>
<dbReference type="EMBL" id="JAKCXM010000001">
    <property type="protein sequence ID" value="KAJ0410348.1"/>
    <property type="molecule type" value="Genomic_DNA"/>
</dbReference>
<feature type="DNA-binding region" description="HMG box" evidence="1">
    <location>
        <begin position="195"/>
        <end position="264"/>
    </location>
</feature>
<feature type="domain" description="HMG box" evidence="3">
    <location>
        <begin position="195"/>
        <end position="264"/>
    </location>
</feature>
<dbReference type="Pfam" id="PF04855">
    <property type="entry name" value="SNF5"/>
    <property type="match status" value="1"/>
</dbReference>
<evidence type="ECO:0000259" key="3">
    <source>
        <dbReference type="PROSITE" id="PS50118"/>
    </source>
</evidence>
<feature type="compositionally biased region" description="Acidic residues" evidence="2">
    <location>
        <begin position="318"/>
        <end position="336"/>
    </location>
</feature>
<name>A0AAD5QDD4_PYTIN</name>
<dbReference type="PROSITE" id="PS50118">
    <property type="entry name" value="HMG_BOX_2"/>
    <property type="match status" value="1"/>
</dbReference>
<dbReference type="InterPro" id="IPR006939">
    <property type="entry name" value="SNF5"/>
</dbReference>
<comment type="caution">
    <text evidence="4">The sequence shown here is derived from an EMBL/GenBank/DDBJ whole genome shotgun (WGS) entry which is preliminary data.</text>
</comment>
<feature type="region of interest" description="Disordered" evidence="2">
    <location>
        <begin position="308"/>
        <end position="336"/>
    </location>
</feature>
<protein>
    <recommendedName>
        <fullName evidence="3">HMG box domain-containing protein</fullName>
    </recommendedName>
</protein>
<dbReference type="AlphaFoldDB" id="A0AAD5QDD4"/>
<dbReference type="Pfam" id="PF00505">
    <property type="entry name" value="HMG_box"/>
    <property type="match status" value="1"/>
</dbReference>
<dbReference type="SUPFAM" id="SSF47095">
    <property type="entry name" value="HMG-box"/>
    <property type="match status" value="1"/>
</dbReference>
<evidence type="ECO:0000313" key="5">
    <source>
        <dbReference type="Proteomes" id="UP001209570"/>
    </source>
</evidence>